<dbReference type="SUPFAM" id="SSF52172">
    <property type="entry name" value="CheY-like"/>
    <property type="match status" value="1"/>
</dbReference>
<dbReference type="KEGG" id="stae:HNV11_08035"/>
<proteinExistence type="predicted"/>
<dbReference type="AlphaFoldDB" id="A0A6M5Y777"/>
<evidence type="ECO:0000313" key="6">
    <source>
        <dbReference type="Proteomes" id="UP000502756"/>
    </source>
</evidence>
<dbReference type="RefSeq" id="WP_171739173.1">
    <property type="nucleotide sequence ID" value="NZ_CP053435.1"/>
</dbReference>
<evidence type="ECO:0000256" key="1">
    <source>
        <dbReference type="ARBA" id="ARBA00022553"/>
    </source>
</evidence>
<dbReference type="CDD" id="cd17534">
    <property type="entry name" value="REC_DC-like"/>
    <property type="match status" value="1"/>
</dbReference>
<evidence type="ECO:0000256" key="2">
    <source>
        <dbReference type="PROSITE-ProRule" id="PRU00169"/>
    </source>
</evidence>
<dbReference type="GO" id="GO:0003677">
    <property type="term" value="F:DNA binding"/>
    <property type="evidence" value="ECO:0007669"/>
    <property type="project" value="InterPro"/>
</dbReference>
<dbReference type="EMBL" id="CP053435">
    <property type="protein sequence ID" value="QJW89334.1"/>
    <property type="molecule type" value="Genomic_DNA"/>
</dbReference>
<evidence type="ECO:0000313" key="5">
    <source>
        <dbReference type="EMBL" id="QJW89334.1"/>
    </source>
</evidence>
<keyword evidence="1 2" id="KW-0597">Phosphoprotein</keyword>
<gene>
    <name evidence="5" type="ORF">HNV11_08035</name>
</gene>
<dbReference type="SMART" id="SM00850">
    <property type="entry name" value="LytTR"/>
    <property type="match status" value="1"/>
</dbReference>
<dbReference type="GO" id="GO:0000160">
    <property type="term" value="P:phosphorelay signal transduction system"/>
    <property type="evidence" value="ECO:0007669"/>
    <property type="project" value="InterPro"/>
</dbReference>
<dbReference type="Gene3D" id="2.40.50.1020">
    <property type="entry name" value="LytTr DNA-binding domain"/>
    <property type="match status" value="1"/>
</dbReference>
<dbReference type="InterPro" id="IPR011006">
    <property type="entry name" value="CheY-like_superfamily"/>
</dbReference>
<dbReference type="PROSITE" id="PS50930">
    <property type="entry name" value="HTH_LYTTR"/>
    <property type="match status" value="1"/>
</dbReference>
<dbReference type="Pfam" id="PF04397">
    <property type="entry name" value="LytTR"/>
    <property type="match status" value="1"/>
</dbReference>
<dbReference type="Gene3D" id="3.40.50.2300">
    <property type="match status" value="1"/>
</dbReference>
<dbReference type="InterPro" id="IPR007492">
    <property type="entry name" value="LytTR_DNA-bd_dom"/>
</dbReference>
<dbReference type="PROSITE" id="PS50110">
    <property type="entry name" value="RESPONSE_REGULATORY"/>
    <property type="match status" value="1"/>
</dbReference>
<name>A0A6M5Y777_9BACT</name>
<protein>
    <submittedName>
        <fullName evidence="5">Response regulator</fullName>
    </submittedName>
</protein>
<accession>A0A6M5Y777</accession>
<reference evidence="5 6" key="1">
    <citation type="submission" date="2020-05" db="EMBL/GenBank/DDBJ databases">
        <title>Genome sequencing of Spirosoma sp. TS118.</title>
        <authorList>
            <person name="Lee J.-H."/>
            <person name="Jeong S."/>
            <person name="Zhao L."/>
            <person name="Jung J.-H."/>
            <person name="Kim M.-K."/>
            <person name="Lim S."/>
        </authorList>
    </citation>
    <scope>NUCLEOTIDE SEQUENCE [LARGE SCALE GENOMIC DNA]</scope>
    <source>
        <strain evidence="5 6">TS118</strain>
    </source>
</reference>
<dbReference type="Proteomes" id="UP000502756">
    <property type="component" value="Chromosome"/>
</dbReference>
<evidence type="ECO:0000259" key="4">
    <source>
        <dbReference type="PROSITE" id="PS50930"/>
    </source>
</evidence>
<dbReference type="InterPro" id="IPR050595">
    <property type="entry name" value="Bact_response_regulator"/>
</dbReference>
<sequence length="269" mass="30949">MESVNILIVEDEVILSMDLSYRLRQMGYRVVDTVDNGLRALDIYQSQPIDLALLDIHILGEWDGIETARRMRQIKQTPLIFLTAMTDAMTIERARKVSPSAYITKPFNDLNLQIAIDLAIHNFAHQQSAIVPGRIAQVDNRSVSPMTEPPEPARGETIMFSKEYVFVKQNYRFVKFRQADILYLQSEGNYTDIITPTHKYTLRMVLNKVLDKFQAANTSRPDIIRIHRSYAVNLRQIQSFSENEVSLGDRTLPIGRSYRDAFLKGFAFM</sequence>
<dbReference type="Pfam" id="PF00072">
    <property type="entry name" value="Response_reg"/>
    <property type="match status" value="1"/>
</dbReference>
<keyword evidence="6" id="KW-1185">Reference proteome</keyword>
<feature type="domain" description="Response regulatory" evidence="3">
    <location>
        <begin position="5"/>
        <end position="120"/>
    </location>
</feature>
<dbReference type="InterPro" id="IPR001789">
    <property type="entry name" value="Sig_transdc_resp-reg_receiver"/>
</dbReference>
<feature type="modified residue" description="4-aspartylphosphate" evidence="2">
    <location>
        <position position="55"/>
    </location>
</feature>
<feature type="domain" description="HTH LytTR-type" evidence="4">
    <location>
        <begin position="172"/>
        <end position="268"/>
    </location>
</feature>
<dbReference type="SMART" id="SM00448">
    <property type="entry name" value="REC"/>
    <property type="match status" value="1"/>
</dbReference>
<dbReference type="PANTHER" id="PTHR44591">
    <property type="entry name" value="STRESS RESPONSE REGULATOR PROTEIN 1"/>
    <property type="match status" value="1"/>
</dbReference>
<evidence type="ECO:0000259" key="3">
    <source>
        <dbReference type="PROSITE" id="PS50110"/>
    </source>
</evidence>
<organism evidence="5 6">
    <name type="scientific">Spirosoma taeanense</name>
    <dbReference type="NCBI Taxonomy" id="2735870"/>
    <lineage>
        <taxon>Bacteria</taxon>
        <taxon>Pseudomonadati</taxon>
        <taxon>Bacteroidota</taxon>
        <taxon>Cytophagia</taxon>
        <taxon>Cytophagales</taxon>
        <taxon>Cytophagaceae</taxon>
        <taxon>Spirosoma</taxon>
    </lineage>
</organism>
<dbReference type="PANTHER" id="PTHR44591:SF3">
    <property type="entry name" value="RESPONSE REGULATORY DOMAIN-CONTAINING PROTEIN"/>
    <property type="match status" value="1"/>
</dbReference>